<feature type="compositionally biased region" description="Acidic residues" evidence="1">
    <location>
        <begin position="155"/>
        <end position="165"/>
    </location>
</feature>
<evidence type="ECO:0000313" key="4">
    <source>
        <dbReference type="EnsemblPlants" id="AES63552"/>
    </source>
</evidence>
<evidence type="ECO:0000256" key="1">
    <source>
        <dbReference type="SAM" id="MobiDB-lite"/>
    </source>
</evidence>
<organism evidence="3 5">
    <name type="scientific">Medicago truncatula</name>
    <name type="common">Barrel medic</name>
    <name type="synonym">Medicago tribuloides</name>
    <dbReference type="NCBI Taxonomy" id="3880"/>
    <lineage>
        <taxon>Eukaryota</taxon>
        <taxon>Viridiplantae</taxon>
        <taxon>Streptophyta</taxon>
        <taxon>Embryophyta</taxon>
        <taxon>Tracheophyta</taxon>
        <taxon>Spermatophyta</taxon>
        <taxon>Magnoliopsida</taxon>
        <taxon>eudicotyledons</taxon>
        <taxon>Gunneridae</taxon>
        <taxon>Pentapetalae</taxon>
        <taxon>rosids</taxon>
        <taxon>fabids</taxon>
        <taxon>Fabales</taxon>
        <taxon>Fabaceae</taxon>
        <taxon>Papilionoideae</taxon>
        <taxon>50 kb inversion clade</taxon>
        <taxon>NPAAA clade</taxon>
        <taxon>Hologalegina</taxon>
        <taxon>IRL clade</taxon>
        <taxon>Trifolieae</taxon>
        <taxon>Medicago</taxon>
    </lineage>
</organism>
<dbReference type="AlphaFoldDB" id="G7IS91"/>
<sequence>MASWRRVISFFCLFVLFSIFFSLLDVLSSNPAQMGEHLSSCKVPISIGKHYREEVLCDVLDIDVCHILLGRPWDVVDLIKLPKAHGVSVAAEKMAEEIMTVKDSAKAKLEATGLKNKVAADKRRRVKVFNVADIHEYHADEVLYQDENSGSSSSEVEETDVGEFP</sequence>
<reference evidence="3 5" key="2">
    <citation type="journal article" date="2014" name="BMC Genomics">
        <title>An improved genome release (version Mt4.0) for the model legume Medicago truncatula.</title>
        <authorList>
            <person name="Tang H."/>
            <person name="Krishnakumar V."/>
            <person name="Bidwell S."/>
            <person name="Rosen B."/>
            <person name="Chan A."/>
            <person name="Zhou S."/>
            <person name="Gentzbittel L."/>
            <person name="Childs K.L."/>
            <person name="Yandell M."/>
            <person name="Gundlach H."/>
            <person name="Mayer K.F."/>
            <person name="Schwartz D.C."/>
            <person name="Town C.D."/>
        </authorList>
    </citation>
    <scope>GENOME REANNOTATION</scope>
    <source>
        <strain evidence="4 5">cv. Jemalong A17</strain>
    </source>
</reference>
<protein>
    <submittedName>
        <fullName evidence="3">Transmembrane protein, putative</fullName>
    </submittedName>
</protein>
<keyword evidence="3" id="KW-0472">Membrane</keyword>
<feature type="region of interest" description="Disordered" evidence="1">
    <location>
        <begin position="145"/>
        <end position="165"/>
    </location>
</feature>
<evidence type="ECO:0000256" key="2">
    <source>
        <dbReference type="SAM" id="SignalP"/>
    </source>
</evidence>
<reference evidence="4" key="3">
    <citation type="submission" date="2015-04" db="UniProtKB">
        <authorList>
            <consortium name="EnsemblPlants"/>
        </authorList>
    </citation>
    <scope>IDENTIFICATION</scope>
    <source>
        <strain evidence="4">cv. Jemalong A17</strain>
    </source>
</reference>
<evidence type="ECO:0000313" key="5">
    <source>
        <dbReference type="Proteomes" id="UP000002051"/>
    </source>
</evidence>
<dbReference type="EMBL" id="CM001218">
    <property type="protein sequence ID" value="AES63552.1"/>
    <property type="molecule type" value="Genomic_DNA"/>
</dbReference>
<feature type="signal peptide" evidence="2">
    <location>
        <begin position="1"/>
        <end position="28"/>
    </location>
</feature>
<evidence type="ECO:0000313" key="3">
    <source>
        <dbReference type="EMBL" id="AES63552.1"/>
    </source>
</evidence>
<dbReference type="PaxDb" id="3880-AES63552"/>
<keyword evidence="3" id="KW-0812">Transmembrane</keyword>
<proteinExistence type="predicted"/>
<dbReference type="Proteomes" id="UP000002051">
    <property type="component" value="Chromosome 2"/>
</dbReference>
<dbReference type="HOGENOM" id="CLU_1613267_0_0_1"/>
<name>G7IS91_MEDTR</name>
<reference evidence="3 5" key="1">
    <citation type="journal article" date="2011" name="Nature">
        <title>The Medicago genome provides insight into the evolution of rhizobial symbioses.</title>
        <authorList>
            <person name="Young N.D."/>
            <person name="Debelle F."/>
            <person name="Oldroyd G.E."/>
            <person name="Geurts R."/>
            <person name="Cannon S.B."/>
            <person name="Udvardi M.K."/>
            <person name="Benedito V.A."/>
            <person name="Mayer K.F."/>
            <person name="Gouzy J."/>
            <person name="Schoof H."/>
            <person name="Van de Peer Y."/>
            <person name="Proost S."/>
            <person name="Cook D.R."/>
            <person name="Meyers B.C."/>
            <person name="Spannagl M."/>
            <person name="Cheung F."/>
            <person name="De Mita S."/>
            <person name="Krishnakumar V."/>
            <person name="Gundlach H."/>
            <person name="Zhou S."/>
            <person name="Mudge J."/>
            <person name="Bharti A.K."/>
            <person name="Murray J.D."/>
            <person name="Naoumkina M.A."/>
            <person name="Rosen B."/>
            <person name="Silverstein K.A."/>
            <person name="Tang H."/>
            <person name="Rombauts S."/>
            <person name="Zhao P.X."/>
            <person name="Zhou P."/>
            <person name="Barbe V."/>
            <person name="Bardou P."/>
            <person name="Bechner M."/>
            <person name="Bellec A."/>
            <person name="Berger A."/>
            <person name="Berges H."/>
            <person name="Bidwell S."/>
            <person name="Bisseling T."/>
            <person name="Choisne N."/>
            <person name="Couloux A."/>
            <person name="Denny R."/>
            <person name="Deshpande S."/>
            <person name="Dai X."/>
            <person name="Doyle J.J."/>
            <person name="Dudez A.M."/>
            <person name="Farmer A.D."/>
            <person name="Fouteau S."/>
            <person name="Franken C."/>
            <person name="Gibelin C."/>
            <person name="Gish J."/>
            <person name="Goldstein S."/>
            <person name="Gonzalez A.J."/>
            <person name="Green P.J."/>
            <person name="Hallab A."/>
            <person name="Hartog M."/>
            <person name="Hua A."/>
            <person name="Humphray S.J."/>
            <person name="Jeong D.H."/>
            <person name="Jing Y."/>
            <person name="Jocker A."/>
            <person name="Kenton S.M."/>
            <person name="Kim D.J."/>
            <person name="Klee K."/>
            <person name="Lai H."/>
            <person name="Lang C."/>
            <person name="Lin S."/>
            <person name="Macmil S.L."/>
            <person name="Magdelenat G."/>
            <person name="Matthews L."/>
            <person name="McCorrison J."/>
            <person name="Monaghan E.L."/>
            <person name="Mun J.H."/>
            <person name="Najar F.Z."/>
            <person name="Nicholson C."/>
            <person name="Noirot C."/>
            <person name="O'Bleness M."/>
            <person name="Paule C.R."/>
            <person name="Poulain J."/>
            <person name="Prion F."/>
            <person name="Qin B."/>
            <person name="Qu C."/>
            <person name="Retzel E.F."/>
            <person name="Riddle C."/>
            <person name="Sallet E."/>
            <person name="Samain S."/>
            <person name="Samson N."/>
            <person name="Sanders I."/>
            <person name="Saurat O."/>
            <person name="Scarpelli C."/>
            <person name="Schiex T."/>
            <person name="Segurens B."/>
            <person name="Severin A.J."/>
            <person name="Sherrier D.J."/>
            <person name="Shi R."/>
            <person name="Sims S."/>
            <person name="Singer S.R."/>
            <person name="Sinharoy S."/>
            <person name="Sterck L."/>
            <person name="Viollet A."/>
            <person name="Wang B.B."/>
            <person name="Wang K."/>
            <person name="Wang M."/>
            <person name="Wang X."/>
            <person name="Warfsmann J."/>
            <person name="Weissenbach J."/>
            <person name="White D.D."/>
            <person name="White J.D."/>
            <person name="Wiley G.B."/>
            <person name="Wincker P."/>
            <person name="Xing Y."/>
            <person name="Yang L."/>
            <person name="Yao Z."/>
            <person name="Ying F."/>
            <person name="Zhai J."/>
            <person name="Zhou L."/>
            <person name="Zuber A."/>
            <person name="Denarie J."/>
            <person name="Dixon R.A."/>
            <person name="May G.D."/>
            <person name="Schwartz D.C."/>
            <person name="Rogers J."/>
            <person name="Quetier F."/>
            <person name="Town C.D."/>
            <person name="Roe B.A."/>
        </authorList>
    </citation>
    <scope>NUCLEOTIDE SEQUENCE [LARGE SCALE GENOMIC DNA]</scope>
    <source>
        <strain evidence="3">A17</strain>
        <strain evidence="4 5">cv. Jemalong A17</strain>
    </source>
</reference>
<feature type="chain" id="PRO_5014572390" evidence="2">
    <location>
        <begin position="29"/>
        <end position="165"/>
    </location>
</feature>
<keyword evidence="2" id="KW-0732">Signal</keyword>
<gene>
    <name evidence="3" type="ordered locus">MTR_2g009960</name>
</gene>
<dbReference type="eggNOG" id="KOG0017">
    <property type="taxonomic scope" value="Eukaryota"/>
</dbReference>
<keyword evidence="5" id="KW-1185">Reference proteome</keyword>
<dbReference type="EnsemblPlants" id="AES63552">
    <property type="protein sequence ID" value="AES63552"/>
    <property type="gene ID" value="MTR_2g009960"/>
</dbReference>
<accession>G7IS91</accession>